<keyword evidence="1" id="KW-0472">Membrane</keyword>
<dbReference type="NCBIfam" id="NF033684">
    <property type="entry name" value="suffix_2_RND"/>
    <property type="match status" value="1"/>
</dbReference>
<feature type="transmembrane region" description="Helical" evidence="1">
    <location>
        <begin position="39"/>
        <end position="61"/>
    </location>
</feature>
<reference evidence="3" key="1">
    <citation type="journal article" date="2020" name="MBio">
        <title>Horizontal gene transfer to a defensive symbiont with a reduced genome amongst a multipartite beetle microbiome.</title>
        <authorList>
            <person name="Waterworth S.C."/>
            <person name="Florez L.V."/>
            <person name="Rees E.R."/>
            <person name="Hertweck C."/>
            <person name="Kaltenpoth M."/>
            <person name="Kwan J.C."/>
        </authorList>
    </citation>
    <scope>NUCLEOTIDE SEQUENCE [LARGE SCALE GENOMIC DNA]</scope>
</reference>
<protein>
    <recommendedName>
        <fullName evidence="4">Transporter suffix domain-containing protein</fullName>
    </recommendedName>
</protein>
<dbReference type="Proteomes" id="UP000490535">
    <property type="component" value="Unassembled WGS sequence"/>
</dbReference>
<evidence type="ECO:0008006" key="4">
    <source>
        <dbReference type="Google" id="ProtNLM"/>
    </source>
</evidence>
<evidence type="ECO:0000256" key="1">
    <source>
        <dbReference type="SAM" id="Phobius"/>
    </source>
</evidence>
<proteinExistence type="predicted"/>
<keyword evidence="1" id="KW-1133">Transmembrane helix</keyword>
<comment type="caution">
    <text evidence="2">The sequence shown here is derived from an EMBL/GenBank/DDBJ whole genome shotgun (WGS) entry which is preliminary data.</text>
</comment>
<feature type="transmembrane region" description="Helical" evidence="1">
    <location>
        <begin position="12"/>
        <end position="33"/>
    </location>
</feature>
<dbReference type="AlphaFoldDB" id="A0A833UTH7"/>
<name>A0A833UTH7_ACIBZ</name>
<evidence type="ECO:0000313" key="2">
    <source>
        <dbReference type="EMBL" id="KAF1028270.1"/>
    </source>
</evidence>
<gene>
    <name evidence="2" type="ORF">GAK29_00150</name>
</gene>
<evidence type="ECO:0000313" key="3">
    <source>
        <dbReference type="Proteomes" id="UP000490535"/>
    </source>
</evidence>
<keyword evidence="1" id="KW-0812">Transmembrane</keyword>
<dbReference type="EMBL" id="WNDP01000002">
    <property type="protein sequence ID" value="KAF1028270.1"/>
    <property type="molecule type" value="Genomic_DNA"/>
</dbReference>
<dbReference type="InterPro" id="IPR047961">
    <property type="entry name" value="Transp_suffix-like"/>
</dbReference>
<organism evidence="2 3">
    <name type="scientific">Acinetobacter bereziniae</name>
    <name type="common">Acinetobacter genomosp. 10</name>
    <dbReference type="NCBI Taxonomy" id="106648"/>
    <lineage>
        <taxon>Bacteria</taxon>
        <taxon>Pseudomonadati</taxon>
        <taxon>Pseudomonadota</taxon>
        <taxon>Gammaproteobacteria</taxon>
        <taxon>Moraxellales</taxon>
        <taxon>Moraxellaceae</taxon>
        <taxon>Acinetobacter</taxon>
    </lineage>
</organism>
<accession>A0A833UTH7</accession>
<sequence length="90" mass="10597">MIKQKLNLRKKIGFILLAIVVAYWIAFPIMPFLDIPHKAWVMTVMAIGGEILLLIVIALFGKEYWHSIKHKFKRVYSTFKDRHKKSNDLN</sequence>